<comment type="caution">
    <text evidence="3">The sequence shown here is derived from an EMBL/GenBank/DDBJ whole genome shotgun (WGS) entry which is preliminary data.</text>
</comment>
<accession>A0ABR0XHN8</accession>
<proteinExistence type="predicted"/>
<dbReference type="EMBL" id="JABTTQ020000004">
    <property type="protein sequence ID" value="KAK6158700.1"/>
    <property type="molecule type" value="Genomic_DNA"/>
</dbReference>
<gene>
    <name evidence="3" type="ORF">DH2020_006014</name>
</gene>
<evidence type="ECO:0000256" key="1">
    <source>
        <dbReference type="SAM" id="MobiDB-lite"/>
    </source>
</evidence>
<organism evidence="3 4">
    <name type="scientific">Rehmannia glutinosa</name>
    <name type="common">Chinese foxglove</name>
    <dbReference type="NCBI Taxonomy" id="99300"/>
    <lineage>
        <taxon>Eukaryota</taxon>
        <taxon>Viridiplantae</taxon>
        <taxon>Streptophyta</taxon>
        <taxon>Embryophyta</taxon>
        <taxon>Tracheophyta</taxon>
        <taxon>Spermatophyta</taxon>
        <taxon>Magnoliopsida</taxon>
        <taxon>eudicotyledons</taxon>
        <taxon>Gunneridae</taxon>
        <taxon>Pentapetalae</taxon>
        <taxon>asterids</taxon>
        <taxon>lamiids</taxon>
        <taxon>Lamiales</taxon>
        <taxon>Orobanchaceae</taxon>
        <taxon>Rehmannieae</taxon>
        <taxon>Rehmannia</taxon>
    </lineage>
</organism>
<feature type="compositionally biased region" description="Polar residues" evidence="1">
    <location>
        <begin position="149"/>
        <end position="158"/>
    </location>
</feature>
<dbReference type="PANTHER" id="PTHR31286">
    <property type="entry name" value="GLYCINE-RICH CELL WALL STRUCTURAL PROTEIN 1.8-LIKE"/>
    <property type="match status" value="1"/>
</dbReference>
<dbReference type="PANTHER" id="PTHR31286:SF178">
    <property type="entry name" value="DUF4283 DOMAIN-CONTAINING PROTEIN"/>
    <property type="match status" value="1"/>
</dbReference>
<dbReference type="Proteomes" id="UP001318860">
    <property type="component" value="Unassembled WGS sequence"/>
</dbReference>
<evidence type="ECO:0000313" key="4">
    <source>
        <dbReference type="Proteomes" id="UP001318860"/>
    </source>
</evidence>
<feature type="domain" description="Zinc knuckle CX2CX4HX4C" evidence="2">
    <location>
        <begin position="42"/>
        <end position="84"/>
    </location>
</feature>
<protein>
    <recommendedName>
        <fullName evidence="2">Zinc knuckle CX2CX4HX4C domain-containing protein</fullName>
    </recommendedName>
</protein>
<dbReference type="InterPro" id="IPR040256">
    <property type="entry name" value="At4g02000-like"/>
</dbReference>
<name>A0ABR0XHN8_REHGL</name>
<evidence type="ECO:0000259" key="2">
    <source>
        <dbReference type="Pfam" id="PF14392"/>
    </source>
</evidence>
<evidence type="ECO:0000313" key="3">
    <source>
        <dbReference type="EMBL" id="KAK6158700.1"/>
    </source>
</evidence>
<reference evidence="3 4" key="1">
    <citation type="journal article" date="2021" name="Comput. Struct. Biotechnol. J.">
        <title>De novo genome assembly of the potent medicinal plant Rehmannia glutinosa using nanopore technology.</title>
        <authorList>
            <person name="Ma L."/>
            <person name="Dong C."/>
            <person name="Song C."/>
            <person name="Wang X."/>
            <person name="Zheng X."/>
            <person name="Niu Y."/>
            <person name="Chen S."/>
            <person name="Feng W."/>
        </authorList>
    </citation>
    <scope>NUCLEOTIDE SEQUENCE [LARGE SCALE GENOMIC DNA]</scope>
    <source>
        <strain evidence="3">DH-2019</strain>
    </source>
</reference>
<feature type="region of interest" description="Disordered" evidence="1">
    <location>
        <begin position="141"/>
        <end position="166"/>
    </location>
</feature>
<keyword evidence="4" id="KW-1185">Reference proteome</keyword>
<sequence>MNVETSLKVGKMFGQVMDVHIPEGGSLKGRFSKILVGVNLEKPLFRGTFINFGCEKVWVDFRYENLAGFCYYCGIVGHTEKICEARRQDLQSNNLKGGQYGEWLKANELWNKIKMDKPPSGNEKESAHKLAATPSEINISRSDVERVKGSTSESNQDQKGIMGLGSESANIKQRGISIKERAVIEGMVDDVVKNKVSPRMEGGSG</sequence>
<dbReference type="Pfam" id="PF14392">
    <property type="entry name" value="zf-CCHC_4"/>
    <property type="match status" value="1"/>
</dbReference>
<dbReference type="InterPro" id="IPR025836">
    <property type="entry name" value="Zn_knuckle_CX2CX4HX4C"/>
</dbReference>